<dbReference type="Proteomes" id="UP001652621">
    <property type="component" value="Unplaced"/>
</dbReference>
<dbReference type="RefSeq" id="XP_005182127.1">
    <property type="nucleotide sequence ID" value="XM_005182070.3"/>
</dbReference>
<proteinExistence type="predicted"/>
<keyword evidence="4" id="KW-1185">Reference proteome</keyword>
<evidence type="ECO:0000259" key="2">
    <source>
        <dbReference type="Pfam" id="PF14939"/>
    </source>
</evidence>
<dbReference type="GO" id="GO:0080008">
    <property type="term" value="C:Cul4-RING E3 ubiquitin ligase complex"/>
    <property type="evidence" value="ECO:0007669"/>
    <property type="project" value="TreeGrafter"/>
</dbReference>
<protein>
    <submittedName>
        <fullName evidence="5">Uncharacterized protein LOC101898539</fullName>
    </submittedName>
</protein>
<dbReference type="CDD" id="cd20913">
    <property type="entry name" value="DCAF15-CTD"/>
    <property type="match status" value="1"/>
</dbReference>
<dbReference type="InterPro" id="IPR032734">
    <property type="entry name" value="DCAF15_WD40"/>
</dbReference>
<dbReference type="Pfam" id="PF14939">
    <property type="entry name" value="DCAF15_WD40"/>
    <property type="match status" value="1"/>
</dbReference>
<feature type="region of interest" description="Disordered" evidence="1">
    <location>
        <begin position="588"/>
        <end position="643"/>
    </location>
</feature>
<feature type="domain" description="DDB1- and CUL4-associated factor 15 WD40 repeat-containing" evidence="2">
    <location>
        <begin position="96"/>
        <end position="301"/>
    </location>
</feature>
<evidence type="ECO:0000313" key="3">
    <source>
        <dbReference type="EnsemblMetazoa" id="MDOA001459-PA"/>
    </source>
</evidence>
<feature type="compositionally biased region" description="Low complexity" evidence="1">
    <location>
        <begin position="464"/>
        <end position="480"/>
    </location>
</feature>
<feature type="compositionally biased region" description="Low complexity" evidence="1">
    <location>
        <begin position="621"/>
        <end position="643"/>
    </location>
</feature>
<sequence length="1036" mass="116839">MDHSIHSGSHGYIDLSSSEEDEEEEEFSMAESSETDIDDDDREELQRQFFRHGQTAQAIEGNGARLRDDFSKCTQGNLARKLLQREYMGNLGYGRNSKPLFTSVPKRLRFCFRNIVPTGLLQGHMFMGLSACGQFLLSYKVSSSESAPNTSHYSFNIGYKYTLYFWIFQPHKPLRIFYQCCLFDDHGVDNIKEVSMIQWKNTDPRILIVHGASEEENEDSYITYIKVPKLGCLECRKHRDTEEEEGFFRRNVLCIKCNLTVHTKYTPNESNCKFDPYMHLICPERILIIANGFFHMLHIRLEQPPKDHQAAVTITHQHQQQNMINVLMMKPTCGGSSTPTQLINDLSPHQQLEKRNTPVIFTPNTDLDNFSVDSQTTNNSQSNVVNRIIEDFPDIETDSTHSGSGIAITTSQQLASVGLKSPTSMLSNPESPLSHVTLSQKTGEEIVLSCGPNVSSRVNAISSTMTNTPSTQNTSSPISSGNTMKPNTSPPFQNSPRRRLRIVSKSFRKGVSMFFSSSGITTTHTISPNSSTSGASSANNSSNNDRASTYEFCEENEKCEKISILRKRRLAERKYEFSEDNSENIIPYTKTRTSASNSFSSLMSNSSTGSHSPRHNRTHLHSNLSPYASPSSSPHPHSSNVSSYGHYVPPSALSPLRHSCTSPLGFRSPPSTSGLITPTYSGGGGSGNVGNIGGGGSSSVMRSPSRHLVSNNYYNHKSPPHYSLSTATQHMLSYKPHGTLLPLQLSVAKRSHLERGGSISPNYQHPFLSPRRDEMRSFEVPLQGGIAEKPVCTKKFQRRYVEEDDAASVITSEEDDCISPGYHTLLPVEVHGSCYSEMQMISKASFQHLRCTSVVIEQHSFDMETFTYYVISTLCQKNQKIYDFFYDWAYELINVCPLSHTLFCLLMAHFSAREEVTSCLNCSRKLNCAFHRRQYECRVLFTWNMFTGEWDVLDFGELHDHKLQNIFIRKGVKRNPVSLAQRAKKLAREMAQTLNKLPDYTSNLRVLDSNIKKSKKTITDIDNMIEFYLKRPRSMN</sequence>
<dbReference type="KEGG" id="mde:101898539"/>
<organism evidence="3">
    <name type="scientific">Musca domestica</name>
    <name type="common">House fly</name>
    <dbReference type="NCBI Taxonomy" id="7370"/>
    <lineage>
        <taxon>Eukaryota</taxon>
        <taxon>Metazoa</taxon>
        <taxon>Ecdysozoa</taxon>
        <taxon>Arthropoda</taxon>
        <taxon>Hexapoda</taxon>
        <taxon>Insecta</taxon>
        <taxon>Pterygota</taxon>
        <taxon>Neoptera</taxon>
        <taxon>Endopterygota</taxon>
        <taxon>Diptera</taxon>
        <taxon>Brachycera</taxon>
        <taxon>Muscomorpha</taxon>
        <taxon>Muscoidea</taxon>
        <taxon>Muscidae</taxon>
        <taxon>Musca</taxon>
    </lineage>
</organism>
<feature type="region of interest" description="Disordered" evidence="1">
    <location>
        <begin position="464"/>
        <end position="498"/>
    </location>
</feature>
<dbReference type="EnsemblMetazoa" id="MDOA001459-RA">
    <property type="protein sequence ID" value="MDOA001459-PA"/>
    <property type="gene ID" value="MDOA001459"/>
</dbReference>
<reference evidence="5" key="2">
    <citation type="submission" date="2025-04" db="UniProtKB">
        <authorList>
            <consortium name="RefSeq"/>
        </authorList>
    </citation>
    <scope>IDENTIFICATION</scope>
    <source>
        <strain evidence="5">Aabys</strain>
    </source>
</reference>
<feature type="compositionally biased region" description="Gly residues" evidence="1">
    <location>
        <begin position="682"/>
        <end position="697"/>
    </location>
</feature>
<dbReference type="PANTHER" id="PTHR28541">
    <property type="entry name" value="DDB1- AND CUL4-ASSOCIATED FACTOR 15"/>
    <property type="match status" value="1"/>
</dbReference>
<evidence type="ECO:0000313" key="4">
    <source>
        <dbReference type="Proteomes" id="UP001652621"/>
    </source>
</evidence>
<dbReference type="VEuPathDB" id="VectorBase:MDOMA2_009365"/>
<dbReference type="VEuPathDB" id="VectorBase:MDOA001459"/>
<dbReference type="GeneID" id="101898539"/>
<dbReference type="OrthoDB" id="6354267at2759"/>
<dbReference type="InterPro" id="IPR038914">
    <property type="entry name" value="DCAF15"/>
</dbReference>
<dbReference type="CDD" id="cd20917">
    <property type="entry name" value="DCAF15-NTD"/>
    <property type="match status" value="1"/>
</dbReference>
<name>A0A1I8M5I9_MUSDO</name>
<accession>A0A1I8M5I9</accession>
<dbReference type="GO" id="GO:0016567">
    <property type="term" value="P:protein ubiquitination"/>
    <property type="evidence" value="ECO:0007669"/>
    <property type="project" value="InterPro"/>
</dbReference>
<dbReference type="eggNOG" id="ENOG502QQCQ">
    <property type="taxonomic scope" value="Eukaryota"/>
</dbReference>
<feature type="region of interest" description="Disordered" evidence="1">
    <location>
        <begin position="1"/>
        <end position="41"/>
    </location>
</feature>
<dbReference type="PANTHER" id="PTHR28541:SF1">
    <property type="entry name" value="DDB1- AND CUL4-ASSOCIATED FACTOR 15"/>
    <property type="match status" value="1"/>
</dbReference>
<dbReference type="AlphaFoldDB" id="A0A1I8M5I9"/>
<dbReference type="InterPro" id="IPR047319">
    <property type="entry name" value="DCAF15_C"/>
</dbReference>
<feature type="compositionally biased region" description="Acidic residues" evidence="1">
    <location>
        <begin position="17"/>
        <end position="41"/>
    </location>
</feature>
<evidence type="ECO:0000313" key="5">
    <source>
        <dbReference type="RefSeq" id="XP_005182127.1"/>
    </source>
</evidence>
<gene>
    <name evidence="3" type="primary">101898539</name>
    <name evidence="5" type="synonym">LOC101898539</name>
</gene>
<feature type="compositionally biased region" description="Low complexity" evidence="1">
    <location>
        <begin position="594"/>
        <end position="611"/>
    </location>
</feature>
<reference evidence="3" key="1">
    <citation type="submission" date="2020-05" db="UniProtKB">
        <authorList>
            <consortium name="EnsemblMetazoa"/>
        </authorList>
    </citation>
    <scope>IDENTIFICATION</scope>
    <source>
        <strain evidence="3">Aabys</strain>
    </source>
</reference>
<feature type="region of interest" description="Disordered" evidence="1">
    <location>
        <begin position="519"/>
        <end position="546"/>
    </location>
</feature>
<feature type="region of interest" description="Disordered" evidence="1">
    <location>
        <begin position="682"/>
        <end position="702"/>
    </location>
</feature>
<feature type="compositionally biased region" description="Polar residues" evidence="1">
    <location>
        <begin position="481"/>
        <end position="495"/>
    </location>
</feature>
<evidence type="ECO:0000256" key="1">
    <source>
        <dbReference type="SAM" id="MobiDB-lite"/>
    </source>
</evidence>